<dbReference type="EMBL" id="CP002631">
    <property type="protein sequence ID" value="AEB13761.1"/>
    <property type="molecule type" value="Genomic_DNA"/>
</dbReference>
<dbReference type="PANTHER" id="PTHR43727">
    <property type="entry name" value="DIAMINOPIMELATE DECARBOXYLASE"/>
    <property type="match status" value="1"/>
</dbReference>
<keyword evidence="3 5" id="KW-0663">Pyridoxal phosphate</keyword>
<dbReference type="InterPro" id="IPR029066">
    <property type="entry name" value="PLP-binding_barrel"/>
</dbReference>
<comment type="similarity">
    <text evidence="6">Belongs to the Orn/Lys/Arg decarboxylase class-II family.</text>
</comment>
<reference evidence="10" key="2">
    <citation type="submission" date="2011-04" db="EMBL/GenBank/DDBJ databases">
        <title>The complete genome of chromosome of Treponema succinifaciens DSM 2489.</title>
        <authorList>
            <person name="Lucas S."/>
            <person name="Copeland A."/>
            <person name="Lapidus A."/>
            <person name="Bruce D."/>
            <person name="Goodwin L."/>
            <person name="Pitluck S."/>
            <person name="Peters L."/>
            <person name="Kyrpides N."/>
            <person name="Mavromatis K."/>
            <person name="Ivanova N."/>
            <person name="Ovchinnikova G."/>
            <person name="Teshima H."/>
            <person name="Detter J.C."/>
            <person name="Tapia R."/>
            <person name="Han C."/>
            <person name="Land M."/>
            <person name="Hauser L."/>
            <person name="Markowitz V."/>
            <person name="Cheng J.-F."/>
            <person name="Hugenholtz P."/>
            <person name="Woyke T."/>
            <person name="Wu D."/>
            <person name="Gronow S."/>
            <person name="Wellnitz S."/>
            <person name="Brambilla E."/>
            <person name="Klenk H.-P."/>
            <person name="Eisen J.A."/>
        </authorList>
    </citation>
    <scope>NUCLEOTIDE SEQUENCE [LARGE SCALE GENOMIC DNA]</scope>
    <source>
        <strain evidence="10">ATCC 33096 / DSM 2489 / 6091</strain>
    </source>
</reference>
<feature type="modified residue" description="N6-(pyridoxal phosphate)lysine" evidence="5">
    <location>
        <position position="55"/>
    </location>
</feature>
<dbReference type="AlphaFoldDB" id="F2NY10"/>
<protein>
    <submittedName>
        <fullName evidence="9">Diaminopimelate decarboxylase</fullName>
        <ecNumber evidence="9">4.1.1.20</ecNumber>
    </submittedName>
</protein>
<dbReference type="Gene3D" id="3.20.20.10">
    <property type="entry name" value="Alanine racemase"/>
    <property type="match status" value="1"/>
</dbReference>
<evidence type="ECO:0000256" key="5">
    <source>
        <dbReference type="PIRSR" id="PIRSR600183-50"/>
    </source>
</evidence>
<dbReference type="Pfam" id="PF02784">
    <property type="entry name" value="Orn_Arg_deC_N"/>
    <property type="match status" value="1"/>
</dbReference>
<reference evidence="9 10" key="1">
    <citation type="journal article" date="2011" name="Stand. Genomic Sci.">
        <title>Complete genome sequence of Treponema succinifaciens type strain (6091).</title>
        <authorList>
            <person name="Han C."/>
            <person name="Gronow S."/>
            <person name="Teshima H."/>
            <person name="Lapidus A."/>
            <person name="Nolan M."/>
            <person name="Lucas S."/>
            <person name="Hammon N."/>
            <person name="Deshpande S."/>
            <person name="Cheng J.F."/>
            <person name="Zeytun A."/>
            <person name="Tapia R."/>
            <person name="Goodwin L."/>
            <person name="Pitluck S."/>
            <person name="Liolios K."/>
            <person name="Pagani I."/>
            <person name="Ivanova N."/>
            <person name="Mavromatis K."/>
            <person name="Mikhailova N."/>
            <person name="Huntemann M."/>
            <person name="Pati A."/>
            <person name="Chen A."/>
            <person name="Palaniappan K."/>
            <person name="Land M."/>
            <person name="Hauser L."/>
            <person name="Brambilla E.M."/>
            <person name="Rohde M."/>
            <person name="Goker M."/>
            <person name="Woyke T."/>
            <person name="Bristow J."/>
            <person name="Eisen J.A."/>
            <person name="Markowitz V."/>
            <person name="Hugenholtz P."/>
            <person name="Kyrpides N.C."/>
            <person name="Klenk H.P."/>
            <person name="Detter J.C."/>
        </authorList>
    </citation>
    <scope>NUCLEOTIDE SEQUENCE [LARGE SCALE GENOMIC DNA]</scope>
    <source>
        <strain evidence="10">ATCC 33096 / DSM 2489 / 6091</strain>
    </source>
</reference>
<name>F2NY10_TRES6</name>
<dbReference type="InterPro" id="IPR009006">
    <property type="entry name" value="Ala_racemase/Decarboxylase_C"/>
</dbReference>
<dbReference type="RefSeq" id="WP_013701054.1">
    <property type="nucleotide sequence ID" value="NC_015385.1"/>
</dbReference>
<evidence type="ECO:0000256" key="3">
    <source>
        <dbReference type="ARBA" id="ARBA00022898"/>
    </source>
</evidence>
<dbReference type="PRINTS" id="PR01181">
    <property type="entry name" value="DAPDCRBXLASE"/>
</dbReference>
<dbReference type="EC" id="4.1.1.20" evidence="9"/>
<organism evidence="9 10">
    <name type="scientific">Treponema succinifaciens (strain ATCC 33096 / DSM 2489 / 6091)</name>
    <dbReference type="NCBI Taxonomy" id="869209"/>
    <lineage>
        <taxon>Bacteria</taxon>
        <taxon>Pseudomonadati</taxon>
        <taxon>Spirochaetota</taxon>
        <taxon>Spirochaetia</taxon>
        <taxon>Spirochaetales</taxon>
        <taxon>Treponemataceae</taxon>
        <taxon>Treponema</taxon>
    </lineage>
</organism>
<dbReference type="Gene3D" id="2.40.37.10">
    <property type="entry name" value="Lyase, Ornithine Decarboxylase, Chain A, domain 1"/>
    <property type="match status" value="1"/>
</dbReference>
<feature type="domain" description="Orn/DAP/Arg decarboxylase 2 N-terminal" evidence="8">
    <location>
        <begin position="31"/>
        <end position="280"/>
    </location>
</feature>
<comment type="cofactor">
    <cofactor evidence="1 5">
        <name>pyridoxal 5'-phosphate</name>
        <dbReference type="ChEBI" id="CHEBI:597326"/>
    </cofactor>
</comment>
<dbReference type="PANTHER" id="PTHR43727:SF2">
    <property type="entry name" value="GROUP IV DECARBOXYLASE"/>
    <property type="match status" value="1"/>
</dbReference>
<dbReference type="STRING" id="869209.Tresu_0833"/>
<accession>F2NY10</accession>
<dbReference type="InterPro" id="IPR002986">
    <property type="entry name" value="DAP_deCOOHase_LysA"/>
</dbReference>
<evidence type="ECO:0000313" key="10">
    <source>
        <dbReference type="Proteomes" id="UP000006852"/>
    </source>
</evidence>
<feature type="active site" description="Proton donor" evidence="5">
    <location>
        <position position="343"/>
    </location>
</feature>
<dbReference type="InterPro" id="IPR022643">
    <property type="entry name" value="De-COase2_C"/>
</dbReference>
<evidence type="ECO:0000259" key="7">
    <source>
        <dbReference type="Pfam" id="PF00278"/>
    </source>
</evidence>
<dbReference type="PROSITE" id="PS00878">
    <property type="entry name" value="ODR_DC_2_1"/>
    <property type="match status" value="1"/>
</dbReference>
<evidence type="ECO:0000256" key="4">
    <source>
        <dbReference type="ARBA" id="ARBA00023239"/>
    </source>
</evidence>
<proteinExistence type="inferred from homology"/>
<feature type="domain" description="Orn/DAP/Arg decarboxylase 2 C-terminal" evidence="7">
    <location>
        <begin position="23"/>
        <end position="370"/>
    </location>
</feature>
<dbReference type="eggNOG" id="COG0019">
    <property type="taxonomic scope" value="Bacteria"/>
</dbReference>
<keyword evidence="4 9" id="KW-0456">Lyase</keyword>
<evidence type="ECO:0000259" key="8">
    <source>
        <dbReference type="Pfam" id="PF02784"/>
    </source>
</evidence>
<dbReference type="SUPFAM" id="SSF51419">
    <property type="entry name" value="PLP-binding barrel"/>
    <property type="match status" value="1"/>
</dbReference>
<dbReference type="GeneID" id="302998009"/>
<dbReference type="GO" id="GO:0009089">
    <property type="term" value="P:lysine biosynthetic process via diaminopimelate"/>
    <property type="evidence" value="ECO:0007669"/>
    <property type="project" value="InterPro"/>
</dbReference>
<dbReference type="Pfam" id="PF00278">
    <property type="entry name" value="Orn_DAP_Arg_deC"/>
    <property type="match status" value="1"/>
</dbReference>
<dbReference type="OrthoDB" id="9802241at2"/>
<keyword evidence="2" id="KW-0210">Decarboxylase</keyword>
<evidence type="ECO:0000313" key="9">
    <source>
        <dbReference type="EMBL" id="AEB13761.1"/>
    </source>
</evidence>
<dbReference type="HOGENOM" id="CLU_026444_0_2_12"/>
<evidence type="ECO:0000256" key="2">
    <source>
        <dbReference type="ARBA" id="ARBA00022793"/>
    </source>
</evidence>
<keyword evidence="10" id="KW-1185">Reference proteome</keyword>
<dbReference type="InterPro" id="IPR000183">
    <property type="entry name" value="Orn/DAP/Arg_de-COase"/>
</dbReference>
<dbReference type="InterPro" id="IPR022644">
    <property type="entry name" value="De-COase2_N"/>
</dbReference>
<dbReference type="InterPro" id="IPR022653">
    <property type="entry name" value="De-COase2_pyr-phos_BS"/>
</dbReference>
<gene>
    <name evidence="9" type="ordered locus">Tresu_0833</name>
</gene>
<dbReference type="FunFam" id="3.20.20.10:FF:000003">
    <property type="entry name" value="Diaminopimelate decarboxylase"/>
    <property type="match status" value="1"/>
</dbReference>
<evidence type="ECO:0000256" key="6">
    <source>
        <dbReference type="RuleBase" id="RU003737"/>
    </source>
</evidence>
<dbReference type="Proteomes" id="UP000006852">
    <property type="component" value="Chromosome"/>
</dbReference>
<dbReference type="CDD" id="cd06828">
    <property type="entry name" value="PLPDE_III_DapDC"/>
    <property type="match status" value="1"/>
</dbReference>
<dbReference type="GO" id="GO:0008836">
    <property type="term" value="F:diaminopimelate decarboxylase activity"/>
    <property type="evidence" value="ECO:0007669"/>
    <property type="project" value="UniProtKB-EC"/>
</dbReference>
<dbReference type="KEGG" id="tsu:Tresu_0833"/>
<dbReference type="PRINTS" id="PR01179">
    <property type="entry name" value="ODADCRBXLASE"/>
</dbReference>
<dbReference type="SUPFAM" id="SSF50621">
    <property type="entry name" value="Alanine racemase C-terminal domain-like"/>
    <property type="match status" value="1"/>
</dbReference>
<sequence>MSSDFPLSHAQLVELAKKFPTPFYIYDEKAIRENVKYFYKAFSIFPSFTEYFAVKALPNPYILKVLESEGCGGDCSSLPELMLCEKSGITGRRIMFTSNDTPAQEFVYAQKLGAIINLDDITHIDFLKNALGGKLPDTICFRYNPGPLKEGGNSIIGKPEEAKYGLTKEQMIHAYKICKAEGVKHFGIHTMVASNELNPDFFVDTARIVFELILEVQKECGVNIEFADIGGGVGIPYRPGQKKVDLDYVAKGIKVLYDKMIVPAGLDPLKLCFECGRPITGPYGWLVTKAIHEKNIYRNYIGVDASMADLMRPGMYGAYHEVTVSGKENAPKDYVYDVSGSLCENCDKFAVQRNLPKIEMGDLLIIHDAGAHGRAMGFNYNGKLRAGELLLRSDGTVKEIRRRETIEDYFATLDFEGLKNFS</sequence>
<evidence type="ECO:0000256" key="1">
    <source>
        <dbReference type="ARBA" id="ARBA00001933"/>
    </source>
</evidence>